<comment type="caution">
    <text evidence="2">The sequence shown here is derived from an EMBL/GenBank/DDBJ whole genome shotgun (WGS) entry which is preliminary data.</text>
</comment>
<dbReference type="AlphaFoldDB" id="A0A4Y2EKQ2"/>
<dbReference type="Proteomes" id="UP000499080">
    <property type="component" value="Unassembled WGS sequence"/>
</dbReference>
<evidence type="ECO:0000313" key="2">
    <source>
        <dbReference type="EMBL" id="GBM29843.1"/>
    </source>
</evidence>
<feature type="compositionally biased region" description="Basic and acidic residues" evidence="1">
    <location>
        <begin position="7"/>
        <end position="27"/>
    </location>
</feature>
<protein>
    <submittedName>
        <fullName evidence="2">Uncharacterized protein</fullName>
    </submittedName>
</protein>
<feature type="region of interest" description="Disordered" evidence="1">
    <location>
        <begin position="1"/>
        <end position="54"/>
    </location>
</feature>
<keyword evidence="3" id="KW-1185">Reference proteome</keyword>
<sequence>MWTGVDELPHEERQEKERQQEKLDRPGRLSTNIVPSTGPPSRFSQKSHAHCQSVFSDSNTNRSIMANHESRTYDKLWHHLLAKRLWST</sequence>
<dbReference type="EMBL" id="BGPR01000646">
    <property type="protein sequence ID" value="GBM29843.1"/>
    <property type="molecule type" value="Genomic_DNA"/>
</dbReference>
<evidence type="ECO:0000256" key="1">
    <source>
        <dbReference type="SAM" id="MobiDB-lite"/>
    </source>
</evidence>
<organism evidence="2 3">
    <name type="scientific">Araneus ventricosus</name>
    <name type="common">Orbweaver spider</name>
    <name type="synonym">Epeira ventricosa</name>
    <dbReference type="NCBI Taxonomy" id="182803"/>
    <lineage>
        <taxon>Eukaryota</taxon>
        <taxon>Metazoa</taxon>
        <taxon>Ecdysozoa</taxon>
        <taxon>Arthropoda</taxon>
        <taxon>Chelicerata</taxon>
        <taxon>Arachnida</taxon>
        <taxon>Araneae</taxon>
        <taxon>Araneomorphae</taxon>
        <taxon>Entelegynae</taxon>
        <taxon>Araneoidea</taxon>
        <taxon>Araneidae</taxon>
        <taxon>Araneus</taxon>
    </lineage>
</organism>
<accession>A0A4Y2EKQ2</accession>
<reference evidence="2 3" key="1">
    <citation type="journal article" date="2019" name="Sci. Rep.">
        <title>Orb-weaving spider Araneus ventricosus genome elucidates the spidroin gene catalogue.</title>
        <authorList>
            <person name="Kono N."/>
            <person name="Nakamura H."/>
            <person name="Ohtoshi R."/>
            <person name="Moran D.A.P."/>
            <person name="Shinohara A."/>
            <person name="Yoshida Y."/>
            <person name="Fujiwara M."/>
            <person name="Mori M."/>
            <person name="Tomita M."/>
            <person name="Arakawa K."/>
        </authorList>
    </citation>
    <scope>NUCLEOTIDE SEQUENCE [LARGE SCALE GENOMIC DNA]</scope>
</reference>
<evidence type="ECO:0000313" key="3">
    <source>
        <dbReference type="Proteomes" id="UP000499080"/>
    </source>
</evidence>
<name>A0A4Y2EKQ2_ARAVE</name>
<gene>
    <name evidence="2" type="ORF">AVEN_110357_1</name>
</gene>
<proteinExistence type="predicted"/>